<protein>
    <recommendedName>
        <fullName evidence="4">Nickel uptake substrate-specific transmembrane region</fullName>
    </recommendedName>
</protein>
<evidence type="ECO:0008006" key="4">
    <source>
        <dbReference type="Google" id="ProtNLM"/>
    </source>
</evidence>
<evidence type="ECO:0000313" key="3">
    <source>
        <dbReference type="Proteomes" id="UP000316714"/>
    </source>
</evidence>
<keyword evidence="3" id="KW-1185">Reference proteome</keyword>
<dbReference type="OrthoDB" id="240923at2"/>
<evidence type="ECO:0000256" key="1">
    <source>
        <dbReference type="SAM" id="SignalP"/>
    </source>
</evidence>
<dbReference type="Proteomes" id="UP000316714">
    <property type="component" value="Unassembled WGS sequence"/>
</dbReference>
<dbReference type="EMBL" id="SIHJ01000002">
    <property type="protein sequence ID" value="TWT33655.1"/>
    <property type="molecule type" value="Genomic_DNA"/>
</dbReference>
<name>A0A5C5V7C9_9BACT</name>
<feature type="signal peptide" evidence="1">
    <location>
        <begin position="1"/>
        <end position="22"/>
    </location>
</feature>
<reference evidence="2 3" key="1">
    <citation type="submission" date="2019-02" db="EMBL/GenBank/DDBJ databases">
        <title>Deep-cultivation of Planctomycetes and their phenomic and genomic characterization uncovers novel biology.</title>
        <authorList>
            <person name="Wiegand S."/>
            <person name="Jogler M."/>
            <person name="Boedeker C."/>
            <person name="Pinto D."/>
            <person name="Vollmers J."/>
            <person name="Rivas-Marin E."/>
            <person name="Kohn T."/>
            <person name="Peeters S.H."/>
            <person name="Heuer A."/>
            <person name="Rast P."/>
            <person name="Oberbeckmann S."/>
            <person name="Bunk B."/>
            <person name="Jeske O."/>
            <person name="Meyerdierks A."/>
            <person name="Storesund J.E."/>
            <person name="Kallscheuer N."/>
            <person name="Luecker S."/>
            <person name="Lage O.M."/>
            <person name="Pohl T."/>
            <person name="Merkel B.J."/>
            <person name="Hornburger P."/>
            <person name="Mueller R.-W."/>
            <person name="Bruemmer F."/>
            <person name="Labrenz M."/>
            <person name="Spormann A.M."/>
            <person name="Op Den Camp H."/>
            <person name="Overmann J."/>
            <person name="Amann R."/>
            <person name="Jetten M.S.M."/>
            <person name="Mascher T."/>
            <person name="Medema M.H."/>
            <person name="Devos D.P."/>
            <person name="Kaster A.-K."/>
            <person name="Ovreas L."/>
            <person name="Rohde M."/>
            <person name="Galperin M.Y."/>
            <person name="Jogler C."/>
        </authorList>
    </citation>
    <scope>NUCLEOTIDE SEQUENCE [LARGE SCALE GENOMIC DNA]</scope>
    <source>
        <strain evidence="2 3">KOR34</strain>
    </source>
</reference>
<dbReference type="AlphaFoldDB" id="A0A5C5V7C9"/>
<gene>
    <name evidence="2" type="ORF">KOR34_34880</name>
</gene>
<keyword evidence="1" id="KW-0732">Signal</keyword>
<feature type="chain" id="PRO_5022988555" description="Nickel uptake substrate-specific transmembrane region" evidence="1">
    <location>
        <begin position="23"/>
        <end position="481"/>
    </location>
</feature>
<dbReference type="PROSITE" id="PS51257">
    <property type="entry name" value="PROKAR_LIPOPROTEIN"/>
    <property type="match status" value="1"/>
</dbReference>
<sequence length="481" mass="51829" precursor="true">MKPRVVSLFLSAALACVPPAIAAESDAAQAPNPMLTARVMVVNSDGDPVAGATVAPWAIRSDLGHGSWAPDGQGRSKPPVVQTDERGLAEFEYPKYAAPSRQIPCLQLSCRVEHPDYADTVYNEVPVPQTDGPERIELARGAEVRIAPLDENLEPVTDGVHAMWCDNSYWSSSARARTDGEAIVLPRLTAGAELVRLVRIEGDQATHFSPPLPFLLADGQAVELMESLQPAASVQGRLSDNVPRPVKNGRVAVVVAAKAPGENWETLYWNDWAPVAEDGTFTLTGLPPGEPLQLIGLCDGFIAASGDAPEFADDNERDLRERRLEARGLADFHLPQVFDLPQEGEAELTVAMKPTGRCEVRVLDAAGAPLAGLQAETWPNVKWWNGGSQIYCSPLRRTAALIDQINEAAWSHDDGAERYGRLFSGVTDEDGRVTLTGLPLGGHNFIVTEPRGGVHRFEQHEGKLTASAEGTSVEVTMEPLP</sequence>
<organism evidence="2 3">
    <name type="scientific">Posidoniimonas corsicana</name>
    <dbReference type="NCBI Taxonomy" id="1938618"/>
    <lineage>
        <taxon>Bacteria</taxon>
        <taxon>Pseudomonadati</taxon>
        <taxon>Planctomycetota</taxon>
        <taxon>Planctomycetia</taxon>
        <taxon>Pirellulales</taxon>
        <taxon>Lacipirellulaceae</taxon>
        <taxon>Posidoniimonas</taxon>
    </lineage>
</organism>
<dbReference type="RefSeq" id="WP_146566455.1">
    <property type="nucleotide sequence ID" value="NZ_SIHJ01000002.1"/>
</dbReference>
<evidence type="ECO:0000313" key="2">
    <source>
        <dbReference type="EMBL" id="TWT33655.1"/>
    </source>
</evidence>
<accession>A0A5C5V7C9</accession>
<comment type="caution">
    <text evidence="2">The sequence shown here is derived from an EMBL/GenBank/DDBJ whole genome shotgun (WGS) entry which is preliminary data.</text>
</comment>
<proteinExistence type="predicted"/>